<feature type="coiled-coil region" evidence="4">
    <location>
        <begin position="960"/>
        <end position="1037"/>
    </location>
</feature>
<feature type="coiled-coil region" evidence="4">
    <location>
        <begin position="1070"/>
        <end position="1118"/>
    </location>
</feature>
<feature type="region of interest" description="Disordered" evidence="5">
    <location>
        <begin position="1866"/>
        <end position="1999"/>
    </location>
</feature>
<dbReference type="Pfam" id="PF25481">
    <property type="entry name" value="Nucleoprot-TPR"/>
    <property type="match status" value="1"/>
</dbReference>
<comment type="subcellular location">
    <subcellularLocation>
        <location evidence="1">Nucleus</location>
    </subcellularLocation>
</comment>
<evidence type="ECO:0000256" key="2">
    <source>
        <dbReference type="ARBA" id="ARBA00023054"/>
    </source>
</evidence>
<dbReference type="GO" id="GO:0006406">
    <property type="term" value="P:mRNA export from nucleus"/>
    <property type="evidence" value="ECO:0007669"/>
    <property type="project" value="TreeGrafter"/>
</dbReference>
<keyword evidence="3" id="KW-0539">Nucleus</keyword>
<feature type="compositionally biased region" description="Low complexity" evidence="5">
    <location>
        <begin position="1888"/>
        <end position="1898"/>
    </location>
</feature>
<feature type="coiled-coil region" evidence="4">
    <location>
        <begin position="1357"/>
        <end position="1462"/>
    </location>
</feature>
<dbReference type="Pfam" id="PF07926">
    <property type="entry name" value="TPR_MLP1_2"/>
    <property type="match status" value="1"/>
</dbReference>
<feature type="region of interest" description="Disordered" evidence="5">
    <location>
        <begin position="1"/>
        <end position="34"/>
    </location>
</feature>
<feature type="coiled-coil region" evidence="4">
    <location>
        <begin position="79"/>
        <end position="327"/>
    </location>
</feature>
<feature type="coiled-coil region" evidence="4">
    <location>
        <begin position="1502"/>
        <end position="1678"/>
    </location>
</feature>
<comment type="caution">
    <text evidence="9">The sequence shown here is derived from an EMBL/GenBank/DDBJ whole genome shotgun (WGS) entry which is preliminary data.</text>
</comment>
<dbReference type="RefSeq" id="XP_007768341.1">
    <property type="nucleotide sequence ID" value="XM_007770151.1"/>
</dbReference>
<sequence length="1999" mass="219051">MVGTRRKSKAAAAAAVALPSDDHDGASTTHTDDSHHAFNVSIPIDVDIDALSNIIPDVSFSSPTPETIVSVYRILLGQFADADITRRELEEARAEVERKDVELDQAIQDRDGQTKDLEGSLEEAHGQLEQVKKERDQLATSKNELQTQLSMLTNSQSSSSVELDQYRHRVEDAEREKRDMISVVSRLKEDASQRDEEIQTLRLNLKQARQEYQGLETQVRELRSTETSTKFKLDTTTQQLQLAQKEAERASQELTAKTEDYAQYRRTKHSELAQLQASMDALTQTHASLESSFKALQSSHSAQSHQLSQALATVQDLKSQIAEQEAAFASEVSGLRRLVGIMEEREKTAKGIVESIEQEWARVGDRAEKREAALRAETERERKARGDAEKRADQLEAVLERINRGDLPLPGVNGGAPGTPGTPGTPVRNVDPMADGMYGLSPTVAMVSKAQRGGKTFTEVYADYVRLQEEFAKKSAEYDHMDRTLSAVLAQIEERAPILSQQRDEYERLQSEAAQLASQLSSALSERDANASALTEASQKLKKSADENKLLTDNLNDLGRQVQALLKELGRRSDSSIPDSDEELESLDLPAPQLENDIDAVITNNLVLFRSIPELQEQNRKLLKVVREMGAKMEAEEREYRDQLDQEQSEAVREAHEAMRELAEQLERQKRSAEVTIQAYMKERDALKSMLAREGRGSGVSVGAGVGAAGVGDVVMGNGHGYGGGANGNGIGDASVELEEVQAQFESYKTEMGIDAGRLREELTAAQREVGGLNASLAKANAKIEYLTDRQRMCQEQLSLQSRDLDNLQKRNQQLYDQYTRMDVECHRASDELVTANSRVEQLRNENANLRAEKRIWEGVQSRLEEENKSLAVERSRLSDLISNVQKMHNDLERSNENDRRRLEGQVQLLESQAQDLKTQLSQERDAVRHVTLQKDVECKDLQGRLDKTNELLSGTRATLAGVESTKSHLQERVDFLTRQLQGNEEKLAVYERRGGSGSNGNGDAAARAMDEDLPREQQLEQEVAELRSALKVAEVDLASARSHMQQFQEISQANEAALSALNTTHDQYKAETEARLVKNEAEYKALQEKLREAEEELKRTNAKYAELQNAFETERATWANDKKTLEETIVDISSQEKNSESDRALKENDFRQLEQRAVAAEERYSREVVTHAESIKVIDGLKQQLSAAQMTARDSSLSAANAQAKLESADGSWKQQKEALDKEISDLNARCKDLAAQNTLLHQHLESVSSQAARIRQAADSTTAEGQSADDASGDVDTKVSELRSVVAYLRKEKEIVDLQLELSRQENLRLKNQIEHLSLSLSETRTTLAEERQKALEAATSDSQHAELIERINQLNILRESNATLRADCENYAKRSRELDAKVKELSAQLDPVKEEARSAKAELGARAGQISRLEEENRRWQERNQQLLSKYDRIDPADMQSLKDEIQALQTQKAEFDSLTAAKDSQIADLSAKVVVAQGEATKHMENMKRNTGIMKRRLDGFNADKKQLETTVEDLKKQIETLTAEKSAVNAAENSSVEATNALNQQLETLKQEKQTLEKTLAEERERYAAAAATQQPPQDSTEQTVLIDSLRQERDQLLSEKESWKQGVAPVAETNGTSEDLVKARDEALAQAKKASEDAQKAQEEVRNIRNSNEKFQMRIQDMQKARERTASEQANAVTAAVEKVRNELASSSAPSDDETAKKHAAELEALRVQLVAQHEAKLKEAVDAAVAVAKAGAPPTDASSQEAIDAAVNARMEEVTAKHNEEITAAVDRGRMEQAAKSKIKDAQLVRSQTKLKELEAQIAGWREAGLVPEAPASAVPAGKAGPSGTAAKPAGTAAAQSGQATRLAAPIPAKPVTAQGGVTAPTASSAARATGGGVPLGTAGAAARGRGIARGAGRGTAGRGLSIRGAAPGRGGAPAAAAGTTSAAGGAAAAPTEGVSIMGAANKRGREDDNTEDSLAKRLRPEGAATAAGAGAGSNKPPVTLRRPPPAS</sequence>
<organism evidence="9 10">
    <name type="scientific">Coniophora puteana (strain RWD-64-598)</name>
    <name type="common">Brown rot fungus</name>
    <dbReference type="NCBI Taxonomy" id="741705"/>
    <lineage>
        <taxon>Eukaryota</taxon>
        <taxon>Fungi</taxon>
        <taxon>Dikarya</taxon>
        <taxon>Basidiomycota</taxon>
        <taxon>Agaricomycotina</taxon>
        <taxon>Agaricomycetes</taxon>
        <taxon>Agaricomycetidae</taxon>
        <taxon>Boletales</taxon>
        <taxon>Coniophorineae</taxon>
        <taxon>Coniophoraceae</taxon>
        <taxon>Coniophora</taxon>
    </lineage>
</organism>
<evidence type="ECO:0000256" key="5">
    <source>
        <dbReference type="SAM" id="MobiDB-lite"/>
    </source>
</evidence>
<feature type="compositionally biased region" description="Gly residues" evidence="5">
    <location>
        <begin position="1899"/>
        <end position="1909"/>
    </location>
</feature>
<feature type="compositionally biased region" description="Low complexity" evidence="5">
    <location>
        <begin position="1870"/>
        <end position="1880"/>
    </location>
</feature>
<feature type="compositionally biased region" description="Low complexity" evidence="5">
    <location>
        <begin position="1924"/>
        <end position="1943"/>
    </location>
</feature>
<dbReference type="OMA" id="HAQQNYE"/>
<dbReference type="InterPro" id="IPR057577">
    <property type="entry name" value="Nucleoprot-TPR/MLP1_dom"/>
</dbReference>
<dbReference type="Proteomes" id="UP000053558">
    <property type="component" value="Unassembled WGS sequence"/>
</dbReference>
<dbReference type="GO" id="GO:0017056">
    <property type="term" value="F:structural constituent of nuclear pore"/>
    <property type="evidence" value="ECO:0007669"/>
    <property type="project" value="TreeGrafter"/>
</dbReference>
<feature type="coiled-coil region" evidence="4">
    <location>
        <begin position="489"/>
        <end position="568"/>
    </location>
</feature>
<dbReference type="InterPro" id="IPR057974">
    <property type="entry name" value="NUA/TPR/MLP1-2-like_dom"/>
</dbReference>
<feature type="compositionally biased region" description="Basic and acidic residues" evidence="5">
    <location>
        <begin position="20"/>
        <end position="34"/>
    </location>
</feature>
<dbReference type="PANTHER" id="PTHR18898">
    <property type="entry name" value="NUCLEOPROTEIN TPR-RELATED"/>
    <property type="match status" value="1"/>
</dbReference>
<dbReference type="GeneID" id="19198446"/>
<feature type="coiled-coil region" evidence="4">
    <location>
        <begin position="619"/>
        <end position="683"/>
    </location>
</feature>
<keyword evidence="10" id="KW-1185">Reference proteome</keyword>
<name>A0A5M3MPB0_CONPW</name>
<dbReference type="Pfam" id="PF25785">
    <property type="entry name" value="TPR"/>
    <property type="match status" value="1"/>
</dbReference>
<evidence type="ECO:0000259" key="8">
    <source>
        <dbReference type="Pfam" id="PF25785"/>
    </source>
</evidence>
<evidence type="ECO:0000256" key="4">
    <source>
        <dbReference type="SAM" id="Coils"/>
    </source>
</evidence>
<evidence type="ECO:0000256" key="3">
    <source>
        <dbReference type="ARBA" id="ARBA00023242"/>
    </source>
</evidence>
<dbReference type="PANTHER" id="PTHR18898:SF2">
    <property type="entry name" value="NUCLEOPROTEIN TPR"/>
    <property type="match status" value="1"/>
</dbReference>
<evidence type="ECO:0000256" key="1">
    <source>
        <dbReference type="ARBA" id="ARBA00004123"/>
    </source>
</evidence>
<protein>
    <submittedName>
        <fullName evidence="9">Uncharacterized protein</fullName>
    </submittedName>
</protein>
<feature type="region of interest" description="Disordered" evidence="5">
    <location>
        <begin position="1823"/>
        <end position="1852"/>
    </location>
</feature>
<dbReference type="GO" id="GO:0006606">
    <property type="term" value="P:protein import into nucleus"/>
    <property type="evidence" value="ECO:0007669"/>
    <property type="project" value="InterPro"/>
</dbReference>
<feature type="domain" description="NUA/TPR/MLP1-2-like" evidence="8">
    <location>
        <begin position="534"/>
        <end position="638"/>
    </location>
</feature>
<proteinExistence type="predicted"/>
<dbReference type="EMBL" id="JH711578">
    <property type="protein sequence ID" value="EIW80876.1"/>
    <property type="molecule type" value="Genomic_DNA"/>
</dbReference>
<gene>
    <name evidence="9" type="ORF">CONPUDRAFT_103859</name>
</gene>
<dbReference type="OrthoDB" id="343070at2759"/>
<dbReference type="KEGG" id="cput:CONPUDRAFT_103859"/>
<dbReference type="GO" id="GO:0005643">
    <property type="term" value="C:nuclear pore"/>
    <property type="evidence" value="ECO:0007669"/>
    <property type="project" value="TreeGrafter"/>
</dbReference>
<feature type="domain" description="Nucleoprotein TPR/MPL1" evidence="7">
    <location>
        <begin position="224"/>
        <end position="299"/>
    </location>
</feature>
<feature type="compositionally biased region" description="Low complexity" evidence="5">
    <location>
        <begin position="1828"/>
        <end position="1852"/>
    </location>
</feature>
<feature type="region of interest" description="Disordered" evidence="5">
    <location>
        <begin position="406"/>
        <end position="425"/>
    </location>
</feature>
<accession>A0A5M3MPB0</accession>
<keyword evidence="2 4" id="KW-0175">Coiled coil</keyword>
<feature type="compositionally biased region" description="Basic and acidic residues" evidence="5">
    <location>
        <begin position="1955"/>
        <end position="1972"/>
    </location>
</feature>
<evidence type="ECO:0000313" key="10">
    <source>
        <dbReference type="Proteomes" id="UP000053558"/>
    </source>
</evidence>
<dbReference type="InterPro" id="IPR012929">
    <property type="entry name" value="Nucleoprot-TPR/MLP1-2_dom"/>
</dbReference>
<feature type="domain" description="Nucleoprotein TPR/MLP1-2" evidence="6">
    <location>
        <begin position="1122"/>
        <end position="1249"/>
    </location>
</feature>
<evidence type="ECO:0000259" key="6">
    <source>
        <dbReference type="Pfam" id="PF07926"/>
    </source>
</evidence>
<feature type="region of interest" description="Disordered" evidence="5">
    <location>
        <begin position="1253"/>
        <end position="1278"/>
    </location>
</feature>
<feature type="coiled-coil region" evidence="4">
    <location>
        <begin position="731"/>
        <end position="927"/>
    </location>
</feature>
<reference evidence="10" key="1">
    <citation type="journal article" date="2012" name="Science">
        <title>The Paleozoic origin of enzymatic lignin decomposition reconstructed from 31 fungal genomes.</title>
        <authorList>
            <person name="Floudas D."/>
            <person name="Binder M."/>
            <person name="Riley R."/>
            <person name="Barry K."/>
            <person name="Blanchette R.A."/>
            <person name="Henrissat B."/>
            <person name="Martinez A.T."/>
            <person name="Otillar R."/>
            <person name="Spatafora J.W."/>
            <person name="Yadav J.S."/>
            <person name="Aerts A."/>
            <person name="Benoit I."/>
            <person name="Boyd A."/>
            <person name="Carlson A."/>
            <person name="Copeland A."/>
            <person name="Coutinho P.M."/>
            <person name="de Vries R.P."/>
            <person name="Ferreira P."/>
            <person name="Findley K."/>
            <person name="Foster B."/>
            <person name="Gaskell J."/>
            <person name="Glotzer D."/>
            <person name="Gorecki P."/>
            <person name="Heitman J."/>
            <person name="Hesse C."/>
            <person name="Hori C."/>
            <person name="Igarashi K."/>
            <person name="Jurgens J.A."/>
            <person name="Kallen N."/>
            <person name="Kersten P."/>
            <person name="Kohler A."/>
            <person name="Kuees U."/>
            <person name="Kumar T.K.A."/>
            <person name="Kuo A."/>
            <person name="LaButti K."/>
            <person name="Larrondo L.F."/>
            <person name="Lindquist E."/>
            <person name="Ling A."/>
            <person name="Lombard V."/>
            <person name="Lucas S."/>
            <person name="Lundell T."/>
            <person name="Martin R."/>
            <person name="McLaughlin D.J."/>
            <person name="Morgenstern I."/>
            <person name="Morin E."/>
            <person name="Murat C."/>
            <person name="Nagy L.G."/>
            <person name="Nolan M."/>
            <person name="Ohm R.A."/>
            <person name="Patyshakuliyeva A."/>
            <person name="Rokas A."/>
            <person name="Ruiz-Duenas F.J."/>
            <person name="Sabat G."/>
            <person name="Salamov A."/>
            <person name="Samejima M."/>
            <person name="Schmutz J."/>
            <person name="Slot J.C."/>
            <person name="St John F."/>
            <person name="Stenlid J."/>
            <person name="Sun H."/>
            <person name="Sun S."/>
            <person name="Syed K."/>
            <person name="Tsang A."/>
            <person name="Wiebenga A."/>
            <person name="Young D."/>
            <person name="Pisabarro A."/>
            <person name="Eastwood D.C."/>
            <person name="Martin F."/>
            <person name="Cullen D."/>
            <person name="Grigoriev I.V."/>
            <person name="Hibbett D.S."/>
        </authorList>
    </citation>
    <scope>NUCLEOTIDE SEQUENCE [LARGE SCALE GENOMIC DNA]</scope>
    <source>
        <strain evidence="10">RWD-64-598 SS2</strain>
    </source>
</reference>
<evidence type="ECO:0000259" key="7">
    <source>
        <dbReference type="Pfam" id="PF25481"/>
    </source>
</evidence>
<dbReference type="Gene3D" id="1.10.287.1490">
    <property type="match status" value="2"/>
</dbReference>
<evidence type="ECO:0000313" key="9">
    <source>
        <dbReference type="EMBL" id="EIW80876.1"/>
    </source>
</evidence>